<evidence type="ECO:0000256" key="8">
    <source>
        <dbReference type="ARBA" id="ARBA00047931"/>
    </source>
</evidence>
<keyword evidence="6 9" id="KW-0663">Pyridoxal phosphate</keyword>
<dbReference type="GO" id="GO:0030170">
    <property type="term" value="F:pyridoxal phosphate binding"/>
    <property type="evidence" value="ECO:0007669"/>
    <property type="project" value="InterPro"/>
</dbReference>
<comment type="cofactor">
    <cofactor evidence="1 9 11">
        <name>pyridoxal 5'-phosphate</name>
        <dbReference type="ChEBI" id="CHEBI:597326"/>
    </cofactor>
</comment>
<evidence type="ECO:0000313" key="13">
    <source>
        <dbReference type="EMBL" id="GEM90703.1"/>
    </source>
</evidence>
<dbReference type="InterPro" id="IPR001926">
    <property type="entry name" value="TrpB-like_PALP"/>
</dbReference>
<organism evidence="13 14">
    <name type="scientific">Oceanithermus desulfurans NBRC 100063</name>
    <dbReference type="NCBI Taxonomy" id="1227550"/>
    <lineage>
        <taxon>Bacteria</taxon>
        <taxon>Thermotogati</taxon>
        <taxon>Deinococcota</taxon>
        <taxon>Deinococci</taxon>
        <taxon>Thermales</taxon>
        <taxon>Thermaceae</taxon>
        <taxon>Oceanithermus</taxon>
    </lineage>
</organism>
<evidence type="ECO:0000259" key="12">
    <source>
        <dbReference type="Pfam" id="PF00291"/>
    </source>
</evidence>
<dbReference type="RefSeq" id="WP_147148684.1">
    <property type="nucleotide sequence ID" value="NZ_BJXN01000019.1"/>
</dbReference>
<dbReference type="AlphaFoldDB" id="A0A511RM16"/>
<evidence type="ECO:0000256" key="2">
    <source>
        <dbReference type="ARBA" id="ARBA00007103"/>
    </source>
</evidence>
<dbReference type="GO" id="GO:0006535">
    <property type="term" value="P:cysteine biosynthetic process from serine"/>
    <property type="evidence" value="ECO:0007669"/>
    <property type="project" value="UniProtKB-UniRule"/>
</dbReference>
<dbReference type="Pfam" id="PF00291">
    <property type="entry name" value="PALP"/>
    <property type="match status" value="1"/>
</dbReference>
<keyword evidence="5 11" id="KW-0808">Transferase</keyword>
<evidence type="ECO:0000256" key="1">
    <source>
        <dbReference type="ARBA" id="ARBA00001933"/>
    </source>
</evidence>
<evidence type="ECO:0000256" key="9">
    <source>
        <dbReference type="PIRSR" id="PIRSR605856-50"/>
    </source>
</evidence>
<feature type="binding site" evidence="9">
    <location>
        <position position="71"/>
    </location>
    <ligand>
        <name>pyridoxal 5'-phosphate</name>
        <dbReference type="ChEBI" id="CHEBI:597326"/>
    </ligand>
</feature>
<sequence length="303" mass="32690">MELEQTIGNTPVVRLRRLAADAAEVWVKLEGANPGGSIKDRAAWGMVRGAEDRGELRPGSGQWIVEATSGNTGIGLAMIAAARGYRYLNVSTEGLSPERRAILRAYGAELEFVPSSEGMRGARERARRIAEESGAWWADQFANPDNPRAHERTTGPEIWQQLEGRVDALVWGTGTGGTISGVGRYLKSRNPQLRVIALEPATHQAIAGGPLEGHAFQGMGPGFVPENLDLDLLDEVWPVPKDAAFAIGRRAWREEGLLLGLSSMANLWGALELARRLGPGRRIVTLSADSGFKYLSAEPYAGA</sequence>
<comment type="similarity">
    <text evidence="2 11">Belongs to the cysteine synthase/cystathionine beta-synthase family.</text>
</comment>
<dbReference type="PANTHER" id="PTHR10314">
    <property type="entry name" value="CYSTATHIONINE BETA-SYNTHASE"/>
    <property type="match status" value="1"/>
</dbReference>
<evidence type="ECO:0000256" key="10">
    <source>
        <dbReference type="PIRSR" id="PIRSR605856-51"/>
    </source>
</evidence>
<dbReference type="InterPro" id="IPR050214">
    <property type="entry name" value="Cys_Synth/Cystath_Beta-Synth"/>
</dbReference>
<comment type="caution">
    <text evidence="13">The sequence shown here is derived from an EMBL/GenBank/DDBJ whole genome shotgun (WGS) entry which is preliminary data.</text>
</comment>
<evidence type="ECO:0000256" key="11">
    <source>
        <dbReference type="RuleBase" id="RU003985"/>
    </source>
</evidence>
<feature type="domain" description="Tryptophan synthase beta chain-like PALP" evidence="12">
    <location>
        <begin position="4"/>
        <end position="287"/>
    </location>
</feature>
<comment type="catalytic activity">
    <reaction evidence="8 11">
        <text>O-acetyl-L-serine + hydrogen sulfide = L-cysteine + acetate</text>
        <dbReference type="Rhea" id="RHEA:14829"/>
        <dbReference type="ChEBI" id="CHEBI:29919"/>
        <dbReference type="ChEBI" id="CHEBI:30089"/>
        <dbReference type="ChEBI" id="CHEBI:35235"/>
        <dbReference type="ChEBI" id="CHEBI:58340"/>
        <dbReference type="EC" id="2.5.1.47"/>
    </reaction>
</comment>
<dbReference type="NCBIfam" id="TIGR01136">
    <property type="entry name" value="cysKM"/>
    <property type="match status" value="1"/>
</dbReference>
<evidence type="ECO:0000256" key="4">
    <source>
        <dbReference type="ARBA" id="ARBA00022605"/>
    </source>
</evidence>
<dbReference type="PROSITE" id="PS00165">
    <property type="entry name" value="DEHYDRATASE_SER_THR"/>
    <property type="match status" value="1"/>
</dbReference>
<dbReference type="EMBL" id="BJXN01000019">
    <property type="protein sequence ID" value="GEM90703.1"/>
    <property type="molecule type" value="Genomic_DNA"/>
</dbReference>
<keyword evidence="7 11" id="KW-0198">Cysteine biosynthesis</keyword>
<evidence type="ECO:0000256" key="5">
    <source>
        <dbReference type="ARBA" id="ARBA00022679"/>
    </source>
</evidence>
<dbReference type="CDD" id="cd01561">
    <property type="entry name" value="CBS_like"/>
    <property type="match status" value="1"/>
</dbReference>
<dbReference type="SUPFAM" id="SSF53686">
    <property type="entry name" value="Tryptophan synthase beta subunit-like PLP-dependent enzymes"/>
    <property type="match status" value="1"/>
</dbReference>
<dbReference type="Gene3D" id="3.40.50.1100">
    <property type="match status" value="2"/>
</dbReference>
<gene>
    <name evidence="13" type="ORF">ODE01S_21370</name>
</gene>
<evidence type="ECO:0000256" key="6">
    <source>
        <dbReference type="ARBA" id="ARBA00022898"/>
    </source>
</evidence>
<feature type="binding site" evidence="9">
    <location>
        <begin position="174"/>
        <end position="178"/>
    </location>
    <ligand>
        <name>pyridoxal 5'-phosphate</name>
        <dbReference type="ChEBI" id="CHEBI:597326"/>
    </ligand>
</feature>
<dbReference type="NCBIfam" id="TIGR01139">
    <property type="entry name" value="cysK"/>
    <property type="match status" value="1"/>
</dbReference>
<reference evidence="13 14" key="1">
    <citation type="submission" date="2019-07" db="EMBL/GenBank/DDBJ databases">
        <title>Whole genome shotgun sequence of Oceanithermus desulfurans NBRC 100063.</title>
        <authorList>
            <person name="Hosoyama A."/>
            <person name="Uohara A."/>
            <person name="Ohji S."/>
            <person name="Ichikawa N."/>
        </authorList>
    </citation>
    <scope>NUCLEOTIDE SEQUENCE [LARGE SCALE GENOMIC DNA]</scope>
    <source>
        <strain evidence="13 14">NBRC 100063</strain>
    </source>
</reference>
<dbReference type="InterPro" id="IPR036052">
    <property type="entry name" value="TrpB-like_PALP_sf"/>
</dbReference>
<evidence type="ECO:0000313" key="14">
    <source>
        <dbReference type="Proteomes" id="UP000321827"/>
    </source>
</evidence>
<dbReference type="FunFam" id="3.40.50.1100:FF:000006">
    <property type="entry name" value="Cysteine synthase"/>
    <property type="match status" value="1"/>
</dbReference>
<feature type="binding site" evidence="9">
    <location>
        <position position="262"/>
    </location>
    <ligand>
        <name>pyridoxal 5'-phosphate</name>
        <dbReference type="ChEBI" id="CHEBI:597326"/>
    </ligand>
</feature>
<accession>A0A511RM16</accession>
<evidence type="ECO:0000256" key="3">
    <source>
        <dbReference type="ARBA" id="ARBA00012681"/>
    </source>
</evidence>
<dbReference type="InterPro" id="IPR005856">
    <property type="entry name" value="Cys_synth"/>
</dbReference>
<evidence type="ECO:0000256" key="7">
    <source>
        <dbReference type="ARBA" id="ARBA00023192"/>
    </source>
</evidence>
<name>A0A511RM16_9DEIN</name>
<dbReference type="Proteomes" id="UP000321827">
    <property type="component" value="Unassembled WGS sequence"/>
</dbReference>
<keyword evidence="4 11" id="KW-0028">Amino-acid biosynthesis</keyword>
<dbReference type="PROSITE" id="PS00901">
    <property type="entry name" value="CYS_SYNTHASE"/>
    <property type="match status" value="1"/>
</dbReference>
<dbReference type="InterPro" id="IPR001216">
    <property type="entry name" value="P-phosphate_BS"/>
</dbReference>
<dbReference type="OrthoDB" id="9808024at2"/>
<dbReference type="GO" id="GO:0004124">
    <property type="term" value="F:cysteine synthase activity"/>
    <property type="evidence" value="ECO:0007669"/>
    <property type="project" value="UniProtKB-UniRule"/>
</dbReference>
<proteinExistence type="inferred from homology"/>
<dbReference type="InterPro" id="IPR000634">
    <property type="entry name" value="Ser/Thr_deHydtase_PyrdxlP-BS"/>
</dbReference>
<dbReference type="EC" id="2.5.1.47" evidence="3 11"/>
<dbReference type="InterPro" id="IPR005859">
    <property type="entry name" value="CysK"/>
</dbReference>
<feature type="modified residue" description="N6-(pyridoxal phosphate)lysine" evidence="10">
    <location>
        <position position="39"/>
    </location>
</feature>
<protein>
    <recommendedName>
        <fullName evidence="3 11">Cysteine synthase</fullName>
        <ecNumber evidence="3 11">2.5.1.47</ecNumber>
    </recommendedName>
</protein>